<dbReference type="PANTHER" id="PTHR45626:SF50">
    <property type="entry name" value="TRANSCRIPTION TERMINATION FACTOR 2"/>
    <property type="match status" value="1"/>
</dbReference>
<proteinExistence type="predicted"/>
<sequence>MGQLKNVFIYRFLCRDTIEEKIVALQDTKRSLAKSVLSGGEASSQKLTLTDLRSLFGV</sequence>
<keyword evidence="1" id="KW-0547">Nucleotide-binding</keyword>
<keyword evidence="3" id="KW-0067">ATP-binding</keyword>
<evidence type="ECO:0000256" key="2">
    <source>
        <dbReference type="ARBA" id="ARBA00022801"/>
    </source>
</evidence>
<dbReference type="InterPro" id="IPR027417">
    <property type="entry name" value="P-loop_NTPase"/>
</dbReference>
<dbReference type="Gene3D" id="3.40.50.300">
    <property type="entry name" value="P-loop containing nucleotide triphosphate hydrolases"/>
    <property type="match status" value="1"/>
</dbReference>
<name>A0A0B7AQR6_9EUPU</name>
<dbReference type="PANTHER" id="PTHR45626">
    <property type="entry name" value="TRANSCRIPTION TERMINATION FACTOR 2-RELATED"/>
    <property type="match status" value="1"/>
</dbReference>
<gene>
    <name evidence="4" type="primary">ORF135864</name>
</gene>
<accession>A0A0B7AQR6</accession>
<evidence type="ECO:0000256" key="3">
    <source>
        <dbReference type="ARBA" id="ARBA00022840"/>
    </source>
</evidence>
<keyword evidence="2" id="KW-0378">Hydrolase</keyword>
<dbReference type="GO" id="GO:0016787">
    <property type="term" value="F:hydrolase activity"/>
    <property type="evidence" value="ECO:0007669"/>
    <property type="project" value="UniProtKB-KW"/>
</dbReference>
<dbReference type="GO" id="GO:0005634">
    <property type="term" value="C:nucleus"/>
    <property type="evidence" value="ECO:0007669"/>
    <property type="project" value="TreeGrafter"/>
</dbReference>
<dbReference type="GO" id="GO:0005524">
    <property type="term" value="F:ATP binding"/>
    <property type="evidence" value="ECO:0007669"/>
    <property type="project" value="UniProtKB-KW"/>
</dbReference>
<dbReference type="SUPFAM" id="SSF52540">
    <property type="entry name" value="P-loop containing nucleoside triphosphate hydrolases"/>
    <property type="match status" value="1"/>
</dbReference>
<evidence type="ECO:0000256" key="1">
    <source>
        <dbReference type="ARBA" id="ARBA00022741"/>
    </source>
</evidence>
<dbReference type="GO" id="GO:0006281">
    <property type="term" value="P:DNA repair"/>
    <property type="evidence" value="ECO:0007669"/>
    <property type="project" value="TreeGrafter"/>
</dbReference>
<dbReference type="EMBL" id="HACG01036348">
    <property type="protein sequence ID" value="CEK83213.1"/>
    <property type="molecule type" value="Transcribed_RNA"/>
</dbReference>
<dbReference type="GO" id="GO:0008094">
    <property type="term" value="F:ATP-dependent activity, acting on DNA"/>
    <property type="evidence" value="ECO:0007669"/>
    <property type="project" value="TreeGrafter"/>
</dbReference>
<organism evidence="4">
    <name type="scientific">Arion vulgaris</name>
    <dbReference type="NCBI Taxonomy" id="1028688"/>
    <lineage>
        <taxon>Eukaryota</taxon>
        <taxon>Metazoa</taxon>
        <taxon>Spiralia</taxon>
        <taxon>Lophotrochozoa</taxon>
        <taxon>Mollusca</taxon>
        <taxon>Gastropoda</taxon>
        <taxon>Heterobranchia</taxon>
        <taxon>Euthyneura</taxon>
        <taxon>Panpulmonata</taxon>
        <taxon>Eupulmonata</taxon>
        <taxon>Stylommatophora</taxon>
        <taxon>Helicina</taxon>
        <taxon>Arionoidea</taxon>
        <taxon>Arionidae</taxon>
        <taxon>Arion</taxon>
    </lineage>
</organism>
<dbReference type="AlphaFoldDB" id="A0A0B7AQR6"/>
<reference evidence="4" key="1">
    <citation type="submission" date="2014-12" db="EMBL/GenBank/DDBJ databases">
        <title>Insight into the proteome of Arion vulgaris.</title>
        <authorList>
            <person name="Aradska J."/>
            <person name="Bulat T."/>
            <person name="Smidak R."/>
            <person name="Sarate P."/>
            <person name="Gangsoo J."/>
            <person name="Sialana F."/>
            <person name="Bilban M."/>
            <person name="Lubec G."/>
        </authorList>
    </citation>
    <scope>NUCLEOTIDE SEQUENCE</scope>
    <source>
        <tissue evidence="4">Skin</tissue>
    </source>
</reference>
<evidence type="ECO:0000313" key="4">
    <source>
        <dbReference type="EMBL" id="CEK83213.1"/>
    </source>
</evidence>
<protein>
    <submittedName>
        <fullName evidence="4">Uncharacterized protein</fullName>
    </submittedName>
</protein>
<dbReference type="InterPro" id="IPR050628">
    <property type="entry name" value="SNF2_RAD54_helicase_TF"/>
</dbReference>